<reference evidence="7" key="1">
    <citation type="submission" date="2013-03" db="EMBL/GenBank/DDBJ databases">
        <title>Genome sequence of Chthonomonas calidirosea, the first sequenced genome from the Armatimonadetes phylum (formally candidate division OP10).</title>
        <authorList>
            <person name="Lee K.C.Y."/>
            <person name="Morgan X.C."/>
            <person name="Dunfield P.F."/>
            <person name="Tamas I."/>
            <person name="Houghton K.M."/>
            <person name="Vyssotski M."/>
            <person name="Ryan J.L.J."/>
            <person name="Lagutin K."/>
            <person name="McDonald I.R."/>
            <person name="Stott M.B."/>
        </authorList>
    </citation>
    <scope>NUCLEOTIDE SEQUENCE [LARGE SCALE GENOMIC DNA]</scope>
    <source>
        <strain evidence="7">DSM 23976 / ICMP 18418 / T49</strain>
    </source>
</reference>
<evidence type="ECO:0000256" key="3">
    <source>
        <dbReference type="ARBA" id="ARBA00022801"/>
    </source>
</evidence>
<dbReference type="InterPro" id="IPR001940">
    <property type="entry name" value="Peptidase_S1C"/>
</dbReference>
<dbReference type="EMBL" id="HF951689">
    <property type="protein sequence ID" value="CCW34329.1"/>
    <property type="molecule type" value="Genomic_DNA"/>
</dbReference>
<dbReference type="STRING" id="454171.CP488_00659"/>
<dbReference type="GO" id="GO:0006508">
    <property type="term" value="P:proteolysis"/>
    <property type="evidence" value="ECO:0007669"/>
    <property type="project" value="UniProtKB-KW"/>
</dbReference>
<gene>
    <name evidence="6" type="ORF">CCALI_00495</name>
</gene>
<evidence type="ECO:0000256" key="1">
    <source>
        <dbReference type="ARBA" id="ARBA00010541"/>
    </source>
</evidence>
<evidence type="ECO:0000313" key="6">
    <source>
        <dbReference type="EMBL" id="CCW34329.1"/>
    </source>
</evidence>
<feature type="domain" description="PDZ" evidence="5">
    <location>
        <begin position="577"/>
        <end position="656"/>
    </location>
</feature>
<dbReference type="InterPro" id="IPR036034">
    <property type="entry name" value="PDZ_sf"/>
</dbReference>
<dbReference type="InterPro" id="IPR001478">
    <property type="entry name" value="PDZ"/>
</dbReference>
<dbReference type="SUPFAM" id="SSF50494">
    <property type="entry name" value="Trypsin-like serine proteases"/>
    <property type="match status" value="1"/>
</dbReference>
<keyword evidence="2 6" id="KW-0645">Protease</keyword>
<dbReference type="Pfam" id="PF13180">
    <property type="entry name" value="PDZ_2"/>
    <property type="match status" value="1"/>
</dbReference>
<protein>
    <submittedName>
        <fullName evidence="6">Trypsin-like serine proteases, typically periplasmic, contain C-terminal PDZ domain</fullName>
    </submittedName>
</protein>
<evidence type="ECO:0000256" key="4">
    <source>
        <dbReference type="SAM" id="SignalP"/>
    </source>
</evidence>
<dbReference type="InterPro" id="IPR041489">
    <property type="entry name" value="PDZ_6"/>
</dbReference>
<evidence type="ECO:0000259" key="5">
    <source>
        <dbReference type="PROSITE" id="PS50106"/>
    </source>
</evidence>
<comment type="similarity">
    <text evidence="1">Belongs to the peptidase S1C family.</text>
</comment>
<sequence>MKRCLSVLFLSGLLLGTGIACTGARPVKRGISSSVMHHRVELIDTLHKEIAFAKARVYPALVNIFVVYRYYDGGRAQRDLAGGSGVIISPDGYVITNYHVAGHTTYIECTLTDGERIEAKDIYDDPLTDISILKLNLNQRTNPKAPLHYAVLGNSDALHVGDFVLAMGNPLMLSSSMTLGIVSNTQRVFTDFTGNRIEQVELDNGQQTGLLTRWIQHDALILPGNSGGPLVNMQGEVVGINELGGAGVGFAIPSNLVRRVFEQVLAHGKVVRGYLGFEPLPVDKLGRKTGTLVAAVIPKSPAAEAGMKPGDVLLSINGVPTNVRFLEQVPLLYQQVTAIKPGTRVTLRVLRQGRVLTLHTVVAPMQPYLGHESELADLGLTVRSITPMMALLNHLPDTSGLMVTGIRPGYPADNSQPKLAVGDVIRAVDGKPTPNLAALEQVVKADERQGRLVVAYLRQNQSCLSVLRMEKPETSSTDFELPHAWLGVRTEVVTPEIAEVLHVPGTQGFLVTEVFPGTNASEAGLRVGDIITSLNGQSLEASRPQDEEMLTHAIENLDVGSKAALGILRGGKPLTIEVTLQASPSSASEVPSYQEKTFEFTVRDLTLYDRIERHLPLDQQGVIVTETTEGGWANIAGLNVDDIILSVNGQSIKDVSSFKRVMSEVVHSKPKVVTLFVHRQALTYFVFIQPDWAHLN</sequence>
<feature type="signal peptide" evidence="4">
    <location>
        <begin position="1"/>
        <end position="20"/>
    </location>
</feature>
<dbReference type="SMART" id="SM00228">
    <property type="entry name" value="PDZ"/>
    <property type="match status" value="4"/>
</dbReference>
<dbReference type="eggNOG" id="COG0265">
    <property type="taxonomic scope" value="Bacteria"/>
</dbReference>
<feature type="domain" description="PDZ" evidence="5">
    <location>
        <begin position="264"/>
        <end position="353"/>
    </location>
</feature>
<evidence type="ECO:0000313" key="7">
    <source>
        <dbReference type="Proteomes" id="UP000014227"/>
    </source>
</evidence>
<keyword evidence="7" id="KW-1185">Reference proteome</keyword>
<dbReference type="SUPFAM" id="SSF50156">
    <property type="entry name" value="PDZ domain-like"/>
    <property type="match status" value="4"/>
</dbReference>
<dbReference type="PANTHER" id="PTHR22939:SF129">
    <property type="entry name" value="SERINE PROTEASE HTRA2, MITOCHONDRIAL"/>
    <property type="match status" value="1"/>
</dbReference>
<proteinExistence type="inferred from homology"/>
<feature type="chain" id="PRO_5004485708" evidence="4">
    <location>
        <begin position="21"/>
        <end position="696"/>
    </location>
</feature>
<organism evidence="6 7">
    <name type="scientific">Chthonomonas calidirosea (strain DSM 23976 / ICMP 18418 / T49)</name>
    <dbReference type="NCBI Taxonomy" id="1303518"/>
    <lineage>
        <taxon>Bacteria</taxon>
        <taxon>Bacillati</taxon>
        <taxon>Armatimonadota</taxon>
        <taxon>Chthonomonadia</taxon>
        <taxon>Chthonomonadales</taxon>
        <taxon>Chthonomonadaceae</taxon>
        <taxon>Chthonomonas</taxon>
    </lineage>
</organism>
<dbReference type="InParanoid" id="S0ESS9"/>
<dbReference type="KEGG" id="ccz:CCALI_00495"/>
<dbReference type="Gene3D" id="2.30.42.10">
    <property type="match status" value="4"/>
</dbReference>
<accession>S0ESS9</accession>
<dbReference type="InterPro" id="IPR009003">
    <property type="entry name" value="Peptidase_S1_PA"/>
</dbReference>
<feature type="domain" description="PDZ" evidence="5">
    <location>
        <begin position="466"/>
        <end position="540"/>
    </location>
</feature>
<dbReference type="Pfam" id="PF00595">
    <property type="entry name" value="PDZ"/>
    <property type="match status" value="2"/>
</dbReference>
<dbReference type="HOGENOM" id="CLU_395721_0_0_0"/>
<feature type="domain" description="PDZ" evidence="5">
    <location>
        <begin position="378"/>
        <end position="461"/>
    </location>
</feature>
<dbReference type="AlphaFoldDB" id="S0ESS9"/>
<dbReference type="PATRIC" id="fig|1303518.3.peg.503"/>
<dbReference type="Pfam" id="PF17820">
    <property type="entry name" value="PDZ_6"/>
    <property type="match status" value="1"/>
</dbReference>
<dbReference type="Proteomes" id="UP000014227">
    <property type="component" value="Chromosome I"/>
</dbReference>
<dbReference type="Gene3D" id="2.40.10.120">
    <property type="match status" value="1"/>
</dbReference>
<dbReference type="PANTHER" id="PTHR22939">
    <property type="entry name" value="SERINE PROTEASE FAMILY S1C HTRA-RELATED"/>
    <property type="match status" value="1"/>
</dbReference>
<dbReference type="PROSITE" id="PS50106">
    <property type="entry name" value="PDZ"/>
    <property type="match status" value="4"/>
</dbReference>
<keyword evidence="3" id="KW-0378">Hydrolase</keyword>
<name>S0ESS9_CHTCT</name>
<dbReference type="Pfam" id="PF13365">
    <property type="entry name" value="Trypsin_2"/>
    <property type="match status" value="1"/>
</dbReference>
<keyword evidence="4" id="KW-0732">Signal</keyword>
<dbReference type="PRINTS" id="PR00834">
    <property type="entry name" value="PROTEASES2C"/>
</dbReference>
<evidence type="ECO:0000256" key="2">
    <source>
        <dbReference type="ARBA" id="ARBA00022670"/>
    </source>
</evidence>
<dbReference type="PROSITE" id="PS51257">
    <property type="entry name" value="PROKAR_LIPOPROTEIN"/>
    <property type="match status" value="1"/>
</dbReference>
<dbReference type="GO" id="GO:0004252">
    <property type="term" value="F:serine-type endopeptidase activity"/>
    <property type="evidence" value="ECO:0007669"/>
    <property type="project" value="InterPro"/>
</dbReference>